<proteinExistence type="predicted"/>
<evidence type="ECO:0000313" key="2">
    <source>
        <dbReference type="EMBL" id="CAA9378379.1"/>
    </source>
</evidence>
<name>A0A6J4N968_9CYAN</name>
<accession>A0A6J4N968</accession>
<evidence type="ECO:0000256" key="1">
    <source>
        <dbReference type="SAM" id="MobiDB-lite"/>
    </source>
</evidence>
<protein>
    <submittedName>
        <fullName evidence="2">Uncharacterized protein</fullName>
    </submittedName>
</protein>
<organism evidence="2">
    <name type="scientific">uncultured Leptolyngbya sp</name>
    <dbReference type="NCBI Taxonomy" id="332963"/>
    <lineage>
        <taxon>Bacteria</taxon>
        <taxon>Bacillati</taxon>
        <taxon>Cyanobacteriota</taxon>
        <taxon>Cyanophyceae</taxon>
        <taxon>Leptolyngbyales</taxon>
        <taxon>Leptolyngbyaceae</taxon>
        <taxon>Leptolyngbya group</taxon>
        <taxon>Leptolyngbya</taxon>
        <taxon>environmental samples</taxon>
    </lineage>
</organism>
<dbReference type="AlphaFoldDB" id="A0A6J4N968"/>
<sequence length="59" mass="6401">MRQPHQLVLKPRVPSNARSGHSLKPTGTVTLGFKATGTPERTKVAALRLSGEEIEQLLP</sequence>
<reference evidence="2" key="1">
    <citation type="submission" date="2020-02" db="EMBL/GenBank/DDBJ databases">
        <authorList>
            <person name="Meier V. D."/>
        </authorList>
    </citation>
    <scope>NUCLEOTIDE SEQUENCE</scope>
    <source>
        <strain evidence="2">AVDCRST_MAG94</strain>
    </source>
</reference>
<dbReference type="EMBL" id="CADCTY010001621">
    <property type="protein sequence ID" value="CAA9378379.1"/>
    <property type="molecule type" value="Genomic_DNA"/>
</dbReference>
<gene>
    <name evidence="2" type="ORF">AVDCRST_MAG94-4707</name>
</gene>
<feature type="region of interest" description="Disordered" evidence="1">
    <location>
        <begin position="1"/>
        <end position="34"/>
    </location>
</feature>